<proteinExistence type="predicted"/>
<dbReference type="InterPro" id="IPR029052">
    <property type="entry name" value="Metallo-depent_PP-like"/>
</dbReference>
<comment type="caution">
    <text evidence="3">The sequence shown here is derived from an EMBL/GenBank/DDBJ whole genome shotgun (WGS) entry which is preliminary data.</text>
</comment>
<evidence type="ECO:0000313" key="3">
    <source>
        <dbReference type="EMBL" id="OGH03857.1"/>
    </source>
</evidence>
<keyword evidence="2" id="KW-0732">Signal</keyword>
<evidence type="ECO:0008006" key="5">
    <source>
        <dbReference type="Google" id="ProtNLM"/>
    </source>
</evidence>
<dbReference type="Gene3D" id="3.60.21.10">
    <property type="match status" value="1"/>
</dbReference>
<dbReference type="GO" id="GO:0016787">
    <property type="term" value="F:hydrolase activity"/>
    <property type="evidence" value="ECO:0007669"/>
    <property type="project" value="InterPro"/>
</dbReference>
<dbReference type="GO" id="GO:0009166">
    <property type="term" value="P:nucleotide catabolic process"/>
    <property type="evidence" value="ECO:0007669"/>
    <property type="project" value="InterPro"/>
</dbReference>
<sequence length="523" mass="57197">MFRFLSPVLLTALGLGLALPAWAAGPVFLFGSDLKGQLSNQIQNPQSPPAGLLHLKDQILAQRAQGPTLWLDGGESLEGSPLSQELGEQSPFVALFLSLKPDVVVPGERDLAHLKLPLPWTAANLTLEGQPLVPPYRVFERAGKKIVVLGLIHSASSLWRTLPPGWKIEEPLESARHWVPLLRAQEHPDRLVLVLHAGRYEDRDQEAAQLLKTKPPLGAQAIGEQVPGIDLILHGHDGWLYPKGPNLAYAGTTALAGGGSLGRGMLALDWEEKGWSLRQLAPRPLPLEAVKAAFPPAFLELWSRPLGWRIRKSSKVKLAACLNSLAALAVKQPGAFGSALPEVYLKGSRFGLLYYAQLYDWFPFPDGVQTLALSKRDLSLLARPAAPFGRRKANPARRVFLSLSSPLDLSLDPWLVSGSDQERRYKILLSDYHLRGGSGILPMLFLPAQPEVGGKPLRTWVSLYLQSHQPLPPSCTMLEPAGPEAYQMRPRPKQVRLAKKPKSPGKGAGKRTSTKPAESREKS</sequence>
<evidence type="ECO:0000256" key="1">
    <source>
        <dbReference type="SAM" id="MobiDB-lite"/>
    </source>
</evidence>
<accession>A0A1F6H0C4</accession>
<dbReference type="AlphaFoldDB" id="A0A1F6H0C4"/>
<dbReference type="PANTHER" id="PTHR11575:SF24">
    <property type="entry name" value="5'-NUCLEOTIDASE"/>
    <property type="match status" value="1"/>
</dbReference>
<organism evidence="3 4">
    <name type="scientific">Candidatus Lambdaproteobacteria bacterium RIFOXYD2_FULL_56_26</name>
    <dbReference type="NCBI Taxonomy" id="1817773"/>
    <lineage>
        <taxon>Bacteria</taxon>
        <taxon>Pseudomonadati</taxon>
        <taxon>Pseudomonadota</taxon>
        <taxon>Candidatus Lambdaproteobacteria</taxon>
    </lineage>
</organism>
<dbReference type="EMBL" id="MFNF01000011">
    <property type="protein sequence ID" value="OGH03857.1"/>
    <property type="molecule type" value="Genomic_DNA"/>
</dbReference>
<evidence type="ECO:0000313" key="4">
    <source>
        <dbReference type="Proteomes" id="UP000177583"/>
    </source>
</evidence>
<reference evidence="3 4" key="1">
    <citation type="journal article" date="2016" name="Nat. Commun.">
        <title>Thousands of microbial genomes shed light on interconnected biogeochemical processes in an aquifer system.</title>
        <authorList>
            <person name="Anantharaman K."/>
            <person name="Brown C.T."/>
            <person name="Hug L.A."/>
            <person name="Sharon I."/>
            <person name="Castelle C.J."/>
            <person name="Probst A.J."/>
            <person name="Thomas B.C."/>
            <person name="Singh A."/>
            <person name="Wilkins M.J."/>
            <person name="Karaoz U."/>
            <person name="Brodie E.L."/>
            <person name="Williams K.H."/>
            <person name="Hubbard S.S."/>
            <person name="Banfield J.F."/>
        </authorList>
    </citation>
    <scope>NUCLEOTIDE SEQUENCE [LARGE SCALE GENOMIC DNA]</scope>
</reference>
<name>A0A1F6H0C4_9PROT</name>
<evidence type="ECO:0000256" key="2">
    <source>
        <dbReference type="SAM" id="SignalP"/>
    </source>
</evidence>
<protein>
    <recommendedName>
        <fullName evidence="5">Calcineurin-like phosphoesterase domain-containing protein</fullName>
    </recommendedName>
</protein>
<dbReference type="SUPFAM" id="SSF56300">
    <property type="entry name" value="Metallo-dependent phosphatases"/>
    <property type="match status" value="1"/>
</dbReference>
<feature type="compositionally biased region" description="Basic residues" evidence="1">
    <location>
        <begin position="490"/>
        <end position="513"/>
    </location>
</feature>
<dbReference type="Proteomes" id="UP000177583">
    <property type="component" value="Unassembled WGS sequence"/>
</dbReference>
<dbReference type="InterPro" id="IPR006179">
    <property type="entry name" value="5_nucleotidase/apyrase"/>
</dbReference>
<dbReference type="PANTHER" id="PTHR11575">
    <property type="entry name" value="5'-NUCLEOTIDASE-RELATED"/>
    <property type="match status" value="1"/>
</dbReference>
<feature type="chain" id="PRO_5009524893" description="Calcineurin-like phosphoesterase domain-containing protein" evidence="2">
    <location>
        <begin position="24"/>
        <end position="523"/>
    </location>
</feature>
<gene>
    <name evidence="3" type="ORF">A2557_12010</name>
</gene>
<feature type="region of interest" description="Disordered" evidence="1">
    <location>
        <begin position="480"/>
        <end position="523"/>
    </location>
</feature>
<feature type="signal peptide" evidence="2">
    <location>
        <begin position="1"/>
        <end position="23"/>
    </location>
</feature>